<proteinExistence type="predicted"/>
<protein>
    <recommendedName>
        <fullName evidence="5">GST N-terminal domain-containing protein</fullName>
    </recommendedName>
</protein>
<organism evidence="3 4">
    <name type="scientific">Stentor coeruleus</name>
    <dbReference type="NCBI Taxonomy" id="5963"/>
    <lineage>
        <taxon>Eukaryota</taxon>
        <taxon>Sar</taxon>
        <taxon>Alveolata</taxon>
        <taxon>Ciliophora</taxon>
        <taxon>Postciliodesmatophora</taxon>
        <taxon>Heterotrichea</taxon>
        <taxon>Heterotrichida</taxon>
        <taxon>Stentoridae</taxon>
        <taxon>Stentor</taxon>
    </lineage>
</organism>
<dbReference type="Gene3D" id="1.20.1050.10">
    <property type="match status" value="1"/>
</dbReference>
<gene>
    <name evidence="3" type="ORF">SteCoe_38255</name>
</gene>
<accession>A0A1R2ALY6</accession>
<name>A0A1R2ALY6_9CILI</name>
<feature type="domain" description="GST N-terminal" evidence="1">
    <location>
        <begin position="1"/>
        <end position="78"/>
    </location>
</feature>
<dbReference type="PROSITE" id="PS50404">
    <property type="entry name" value="GST_NTER"/>
    <property type="match status" value="1"/>
</dbReference>
<dbReference type="InterPro" id="IPR036249">
    <property type="entry name" value="Thioredoxin-like_sf"/>
</dbReference>
<dbReference type="OrthoDB" id="420389at2759"/>
<dbReference type="InterPro" id="IPR036282">
    <property type="entry name" value="Glutathione-S-Trfase_C_sf"/>
</dbReference>
<dbReference type="SUPFAM" id="SSF52833">
    <property type="entry name" value="Thioredoxin-like"/>
    <property type="match status" value="1"/>
</dbReference>
<dbReference type="PANTHER" id="PTHR11571">
    <property type="entry name" value="GLUTATHIONE S-TRANSFERASE"/>
    <property type="match status" value="1"/>
</dbReference>
<dbReference type="GO" id="GO:0006749">
    <property type="term" value="P:glutathione metabolic process"/>
    <property type="evidence" value="ECO:0007669"/>
    <property type="project" value="TreeGrafter"/>
</dbReference>
<evidence type="ECO:0000259" key="1">
    <source>
        <dbReference type="PROSITE" id="PS50404"/>
    </source>
</evidence>
<dbReference type="InterPro" id="IPR004046">
    <property type="entry name" value="GST_C"/>
</dbReference>
<reference evidence="3 4" key="1">
    <citation type="submission" date="2016-11" db="EMBL/GenBank/DDBJ databases">
        <title>The macronuclear genome of Stentor coeruleus: a giant cell with tiny introns.</title>
        <authorList>
            <person name="Slabodnick M."/>
            <person name="Ruby J.G."/>
            <person name="Reiff S.B."/>
            <person name="Swart E.C."/>
            <person name="Gosai S."/>
            <person name="Prabakaran S."/>
            <person name="Witkowska E."/>
            <person name="Larue G.E."/>
            <person name="Fisher S."/>
            <person name="Freeman R.M."/>
            <person name="Gunawardena J."/>
            <person name="Chu W."/>
            <person name="Stover N.A."/>
            <person name="Gregory B.D."/>
            <person name="Nowacki M."/>
            <person name="Derisi J."/>
            <person name="Roy S.W."/>
            <person name="Marshall W.F."/>
            <person name="Sood P."/>
        </authorList>
    </citation>
    <scope>NUCLEOTIDE SEQUENCE [LARGE SCALE GENOMIC DNA]</scope>
    <source>
        <strain evidence="3">WM001</strain>
    </source>
</reference>
<dbReference type="Pfam" id="PF02798">
    <property type="entry name" value="GST_N"/>
    <property type="match status" value="1"/>
</dbReference>
<dbReference type="EMBL" id="MPUH01002153">
    <property type="protein sequence ID" value="OMJ65420.1"/>
    <property type="molecule type" value="Genomic_DNA"/>
</dbReference>
<dbReference type="Proteomes" id="UP000187209">
    <property type="component" value="Unassembled WGS sequence"/>
</dbReference>
<dbReference type="Gene3D" id="3.40.30.10">
    <property type="entry name" value="Glutaredoxin"/>
    <property type="match status" value="1"/>
</dbReference>
<dbReference type="InterPro" id="IPR050213">
    <property type="entry name" value="GST_superfamily"/>
</dbReference>
<evidence type="ECO:0000313" key="3">
    <source>
        <dbReference type="EMBL" id="OMJ65420.1"/>
    </source>
</evidence>
<dbReference type="SUPFAM" id="SSF47616">
    <property type="entry name" value="GST C-terminal domain-like"/>
    <property type="match status" value="1"/>
</dbReference>
<dbReference type="PANTHER" id="PTHR11571:SF150">
    <property type="entry name" value="GLUTATHIONE S-TRANSFERASE"/>
    <property type="match status" value="1"/>
</dbReference>
<dbReference type="Pfam" id="PF14497">
    <property type="entry name" value="GST_C_3"/>
    <property type="match status" value="1"/>
</dbReference>
<dbReference type="PROSITE" id="PS50405">
    <property type="entry name" value="GST_CTER"/>
    <property type="match status" value="1"/>
</dbReference>
<dbReference type="InterPro" id="IPR040079">
    <property type="entry name" value="Glutathione_S-Trfase"/>
</dbReference>
<sequence length="208" mass="24105">MAVVVHYFDSWGRAERIRWLLMTYNIDYTDKFYEWEEWLAARSKLEFGQLPAVEIDGHQMIQSLAIERYIARKINIIPADPYQEYQVESILGYFDDLFRHFANFLIYTSDLQGYIAYYNEELKDGLKCVENRIEANGNNGFVVGNSRTLADFAVAEFVIDVFLSGPRKGTLTPLIEAGNPKIVEFARNFLSNNSKIATRVQTRGDRDF</sequence>
<dbReference type="InterPro" id="IPR010987">
    <property type="entry name" value="Glutathione-S-Trfase_C-like"/>
</dbReference>
<evidence type="ECO:0000313" key="4">
    <source>
        <dbReference type="Proteomes" id="UP000187209"/>
    </source>
</evidence>
<dbReference type="InterPro" id="IPR004045">
    <property type="entry name" value="Glutathione_S-Trfase_N"/>
</dbReference>
<dbReference type="AlphaFoldDB" id="A0A1R2ALY6"/>
<dbReference type="CDD" id="cd03039">
    <property type="entry name" value="GST_N_Sigma_like"/>
    <property type="match status" value="1"/>
</dbReference>
<keyword evidence="4" id="KW-1185">Reference proteome</keyword>
<evidence type="ECO:0000259" key="2">
    <source>
        <dbReference type="PROSITE" id="PS50405"/>
    </source>
</evidence>
<comment type="caution">
    <text evidence="3">The sequence shown here is derived from an EMBL/GenBank/DDBJ whole genome shotgun (WGS) entry which is preliminary data.</text>
</comment>
<evidence type="ECO:0008006" key="5">
    <source>
        <dbReference type="Google" id="ProtNLM"/>
    </source>
</evidence>
<dbReference type="SFLD" id="SFLDS00019">
    <property type="entry name" value="Glutathione_Transferase_(cytos"/>
    <property type="match status" value="1"/>
</dbReference>
<feature type="domain" description="GST C-terminal" evidence="2">
    <location>
        <begin position="80"/>
        <end position="208"/>
    </location>
</feature>
<dbReference type="GO" id="GO:0004364">
    <property type="term" value="F:glutathione transferase activity"/>
    <property type="evidence" value="ECO:0007669"/>
    <property type="project" value="TreeGrafter"/>
</dbReference>